<gene>
    <name evidence="1" type="ORF">GGI19_004894</name>
</gene>
<keyword evidence="2" id="KW-1185">Reference proteome</keyword>
<dbReference type="EMBL" id="JANBUH010000495">
    <property type="protein sequence ID" value="KAJ2750798.1"/>
    <property type="molecule type" value="Genomic_DNA"/>
</dbReference>
<proteinExistence type="predicted"/>
<organism evidence="1 2">
    <name type="scientific">Coemansia pectinata</name>
    <dbReference type="NCBI Taxonomy" id="1052879"/>
    <lineage>
        <taxon>Eukaryota</taxon>
        <taxon>Fungi</taxon>
        <taxon>Fungi incertae sedis</taxon>
        <taxon>Zoopagomycota</taxon>
        <taxon>Kickxellomycotina</taxon>
        <taxon>Kickxellomycetes</taxon>
        <taxon>Kickxellales</taxon>
        <taxon>Kickxellaceae</taxon>
        <taxon>Coemansia</taxon>
    </lineage>
</organism>
<name>A0A9W8GQR8_9FUNG</name>
<reference evidence="1" key="1">
    <citation type="submission" date="2022-07" db="EMBL/GenBank/DDBJ databases">
        <title>Phylogenomic reconstructions and comparative analyses of Kickxellomycotina fungi.</title>
        <authorList>
            <person name="Reynolds N.K."/>
            <person name="Stajich J.E."/>
            <person name="Barry K."/>
            <person name="Grigoriev I.V."/>
            <person name="Crous P."/>
            <person name="Smith M.E."/>
        </authorList>
    </citation>
    <scope>NUCLEOTIDE SEQUENCE</scope>
    <source>
        <strain evidence="1">BCRC 34297</strain>
    </source>
</reference>
<evidence type="ECO:0000313" key="1">
    <source>
        <dbReference type="EMBL" id="KAJ2750798.1"/>
    </source>
</evidence>
<comment type="caution">
    <text evidence="1">The sequence shown here is derived from an EMBL/GenBank/DDBJ whole genome shotgun (WGS) entry which is preliminary data.</text>
</comment>
<protein>
    <submittedName>
        <fullName evidence="1">Uncharacterized protein</fullName>
    </submittedName>
</protein>
<dbReference type="AlphaFoldDB" id="A0A9W8GQR8"/>
<sequence>LTKAQKLAKAQERAKEQERLEQLPIARWRNGTIVNIVDAKLANLRYIGNFKREIVRWFSAVSANNKELRELALDLYKALFANGKLEATYHGTEGEEDDPFVVALLSNQPRPTAVDDDNSNITNPFALRAEKWEQISKDLLGVIKKAKKDMVNWKDN</sequence>
<accession>A0A9W8GQR8</accession>
<feature type="non-terminal residue" evidence="1">
    <location>
        <position position="1"/>
    </location>
</feature>
<dbReference type="OrthoDB" id="5584477at2759"/>
<dbReference type="Proteomes" id="UP001140011">
    <property type="component" value="Unassembled WGS sequence"/>
</dbReference>
<evidence type="ECO:0000313" key="2">
    <source>
        <dbReference type="Proteomes" id="UP001140011"/>
    </source>
</evidence>